<gene>
    <name evidence="1" type="ORF">CSEC_2016</name>
</gene>
<dbReference type="Gene3D" id="3.20.80.10">
    <property type="entry name" value="Regulatory factor, effector binding domain"/>
    <property type="match status" value="1"/>
</dbReference>
<dbReference type="eggNOG" id="COG3449">
    <property type="taxonomic scope" value="Bacteria"/>
</dbReference>
<dbReference type="Proteomes" id="UP000031552">
    <property type="component" value="Unassembled WGS sequence"/>
</dbReference>
<organism evidence="1 2">
    <name type="scientific">Candidatus Criblamydia sequanensis CRIB-18</name>
    <dbReference type="NCBI Taxonomy" id="1437425"/>
    <lineage>
        <taxon>Bacteria</taxon>
        <taxon>Pseudomonadati</taxon>
        <taxon>Chlamydiota</taxon>
        <taxon>Chlamydiia</taxon>
        <taxon>Parachlamydiales</taxon>
        <taxon>Candidatus Criblamydiaceae</taxon>
        <taxon>Candidatus Criblamydia</taxon>
    </lineage>
</organism>
<proteinExistence type="predicted"/>
<reference evidence="1" key="2">
    <citation type="submission" date="2014-09" db="EMBL/GenBank/DDBJ databases">
        <title>Criblamydia sequanensis harbors a mega-plasmid encoding arsenite resistance.</title>
        <authorList>
            <person name="Bertelli C."/>
            <person name="Goesmann A."/>
            <person name="Greub G."/>
        </authorList>
    </citation>
    <scope>NUCLEOTIDE SEQUENCE [LARGE SCALE GENOMIC DNA]</scope>
    <source>
        <strain evidence="1">CRIB-18</strain>
    </source>
</reference>
<comment type="caution">
    <text evidence="1">The sequence shown here is derived from an EMBL/GenBank/DDBJ whole genome shotgun (WGS) entry which is preliminary data.</text>
</comment>
<dbReference type="InterPro" id="IPR006917">
    <property type="entry name" value="SOUL_heme-bd"/>
</dbReference>
<evidence type="ECO:0000313" key="2">
    <source>
        <dbReference type="Proteomes" id="UP000031552"/>
    </source>
</evidence>
<dbReference type="RefSeq" id="WP_202593704.1">
    <property type="nucleotide sequence ID" value="NZ_CCEJ010000010.1"/>
</dbReference>
<name>A0A090D034_9BACT</name>
<dbReference type="STRING" id="1437425.CSEC_2016"/>
<evidence type="ECO:0000313" key="1">
    <source>
        <dbReference type="EMBL" id="CDR34822.1"/>
    </source>
</evidence>
<keyword evidence="2" id="KW-1185">Reference proteome</keyword>
<dbReference type="AlphaFoldDB" id="A0A090D034"/>
<dbReference type="PANTHER" id="PTHR11220">
    <property type="entry name" value="HEME-BINDING PROTEIN-RELATED"/>
    <property type="match status" value="1"/>
</dbReference>
<protein>
    <submittedName>
        <fullName evidence="1">Heme-binding protein</fullName>
    </submittedName>
</protein>
<dbReference type="SUPFAM" id="SSF55136">
    <property type="entry name" value="Probable bacterial effector-binding domain"/>
    <property type="match status" value="1"/>
</dbReference>
<sequence>MSHVEEPDYKLVAKHGNIEIRDYAPMILAEVEASGERKQAISNGFKILADYIFGNNTSKTKMDMTKPVSNELSEKMAMTAPVIQEKHLDKWKVRFVMPKKYSFETLPKPNSKDVVLIPLPARRFAVIRFSGLADNEAIKLNKDKLEAYIADQKLKPIGGTVLAFYNPPWTIPFLRRNEVMIELDSTVDSNSLETHP</sequence>
<reference evidence="1" key="1">
    <citation type="submission" date="2013-12" db="EMBL/GenBank/DDBJ databases">
        <authorList>
            <person name="Linke B."/>
        </authorList>
    </citation>
    <scope>NUCLEOTIDE SEQUENCE [LARGE SCALE GENOMIC DNA]</scope>
    <source>
        <strain evidence="1">CRIB-18</strain>
    </source>
</reference>
<accession>A0A090D034</accession>
<dbReference type="InterPro" id="IPR011256">
    <property type="entry name" value="Reg_factor_effector_dom_sf"/>
</dbReference>
<dbReference type="PANTHER" id="PTHR11220:SF58">
    <property type="entry name" value="SOUL HEME-BINDING FAMILY PROTEIN"/>
    <property type="match status" value="1"/>
</dbReference>
<dbReference type="EMBL" id="CCEJ010000010">
    <property type="protein sequence ID" value="CDR34822.1"/>
    <property type="molecule type" value="Genomic_DNA"/>
</dbReference>
<dbReference type="Pfam" id="PF04832">
    <property type="entry name" value="SOUL"/>
    <property type="match status" value="1"/>
</dbReference>